<dbReference type="RefSeq" id="WP_274512219.1">
    <property type="nucleotide sequence ID" value="NZ_CP082270.1"/>
</dbReference>
<accession>A0ABY7Y4D6</accession>
<dbReference type="Proteomes" id="UP001216828">
    <property type="component" value="Chromosome"/>
</dbReference>
<reference evidence="1 2" key="1">
    <citation type="submission" date="2021-08" db="EMBL/GenBank/DDBJ databases">
        <title>Stenotrophomonas forensis sp. nov., isolated from contaminated viral transport media.</title>
        <authorList>
            <person name="Nguyen S.V."/>
            <person name="Edwards D."/>
            <person name="Scott S."/>
            <person name="Doss J."/>
            <person name="Merid S."/>
            <person name="Zelaya E."/>
            <person name="Maza C."/>
            <person name="Mann M."/>
            <person name="Hamilton B."/>
            <person name="Blackwell R."/>
            <person name="Tran A."/>
            <person name="Hauser J."/>
        </authorList>
    </citation>
    <scope>NUCLEOTIDE SEQUENCE [LARGE SCALE GENOMIC DNA]</scope>
    <source>
        <strain evidence="1 2">DFS-20110405</strain>
    </source>
</reference>
<dbReference type="EMBL" id="CP082270">
    <property type="protein sequence ID" value="WDM64830.1"/>
    <property type="molecule type" value="Genomic_DNA"/>
</dbReference>
<proteinExistence type="predicted"/>
<protein>
    <submittedName>
        <fullName evidence="1">Uncharacterized protein</fullName>
    </submittedName>
</protein>
<organism evidence="1 2">
    <name type="scientific">Stenotrophomonas forensis</name>
    <dbReference type="NCBI Taxonomy" id="2871169"/>
    <lineage>
        <taxon>Bacteria</taxon>
        <taxon>Pseudomonadati</taxon>
        <taxon>Pseudomonadota</taxon>
        <taxon>Gammaproteobacteria</taxon>
        <taxon>Lysobacterales</taxon>
        <taxon>Lysobacteraceae</taxon>
        <taxon>Stenotrophomonas</taxon>
        <taxon>Stenotrophomonas maltophilia group</taxon>
    </lineage>
</organism>
<evidence type="ECO:0000313" key="1">
    <source>
        <dbReference type="EMBL" id="WDM64830.1"/>
    </source>
</evidence>
<sequence length="211" mass="23459">MSTTNGPRASFAIAGLFDEHLACLECERLFGPADSYAIMFRRQALALTLPTVRWRAASLPTFDADPERLHSFAMNTLLRAHFSDRWEVKSVDVPVIAGEALKALRGGRATIHGGREVAIILTRSDLAGFLATPYPVDFGGHPVYVIQLPNMMLYVAVSSAGLGPAFSHMALRPGREVTVWRRRKPVPQELFPVRHMFDALGDRVDRMFKVK</sequence>
<keyword evidence="2" id="KW-1185">Reference proteome</keyword>
<name>A0ABY7Y4D6_9GAMM</name>
<evidence type="ECO:0000313" key="2">
    <source>
        <dbReference type="Proteomes" id="UP001216828"/>
    </source>
</evidence>
<gene>
    <name evidence="1" type="ORF">K5L94_05950</name>
</gene>